<dbReference type="Pfam" id="PF03567">
    <property type="entry name" value="Sulfotransfer_2"/>
    <property type="match status" value="1"/>
</dbReference>
<evidence type="ECO:0000256" key="6">
    <source>
        <dbReference type="ARBA" id="ARBA00023034"/>
    </source>
</evidence>
<evidence type="ECO:0000256" key="2">
    <source>
        <dbReference type="ARBA" id="ARBA00006339"/>
    </source>
</evidence>
<reference evidence="10 11" key="1">
    <citation type="submission" date="2020-06" db="EMBL/GenBank/DDBJ databases">
        <authorList>
            <person name="Li R."/>
            <person name="Bekaert M."/>
        </authorList>
    </citation>
    <scope>NUCLEOTIDE SEQUENCE [LARGE SCALE GENOMIC DNA]</scope>
    <source>
        <strain evidence="11">wild</strain>
    </source>
</reference>
<evidence type="ECO:0000256" key="7">
    <source>
        <dbReference type="ARBA" id="ARBA00023136"/>
    </source>
</evidence>
<evidence type="ECO:0000256" key="3">
    <source>
        <dbReference type="ARBA" id="ARBA00022679"/>
    </source>
</evidence>
<dbReference type="EMBL" id="CACVKT020001098">
    <property type="protein sequence ID" value="CAC5364972.1"/>
    <property type="molecule type" value="Genomic_DNA"/>
</dbReference>
<dbReference type="GO" id="GO:0000139">
    <property type="term" value="C:Golgi membrane"/>
    <property type="evidence" value="ECO:0007669"/>
    <property type="project" value="UniProtKB-SubCell"/>
</dbReference>
<evidence type="ECO:0000256" key="5">
    <source>
        <dbReference type="ARBA" id="ARBA00022989"/>
    </source>
</evidence>
<dbReference type="GO" id="GO:0016051">
    <property type="term" value="P:carbohydrate biosynthetic process"/>
    <property type="evidence" value="ECO:0007669"/>
    <property type="project" value="InterPro"/>
</dbReference>
<dbReference type="AlphaFoldDB" id="A0A6J8ACE9"/>
<evidence type="ECO:0000256" key="9">
    <source>
        <dbReference type="RuleBase" id="RU364020"/>
    </source>
</evidence>
<keyword evidence="7" id="KW-0472">Membrane</keyword>
<keyword evidence="9" id="KW-0119">Carbohydrate metabolism</keyword>
<accession>A0A6J8ACE9</accession>
<sequence length="230" mass="27441">MSDDDIRKIKSNIFTSPIVLPKFNLIFFWSSKSGGTYWKRLFQFLQGIKKNNAHDPRRSGLIPLLAYYDAKDIKGMMLNSSLTKAVFVREPRERILSSYLDKGTDKYFMRVMCRYIPKSFEDFLKIIRICKNPHFEPQVQISNHLYKNMMLGKMSNIFEFTEKVMRKIGAWDNSVKLWFNSKSIDQTTRPHATNATNKLLYFYKNKDLQDQIFQIYSDDYEVFNFEKKYF</sequence>
<keyword evidence="5" id="KW-1133">Transmembrane helix</keyword>
<evidence type="ECO:0000313" key="10">
    <source>
        <dbReference type="EMBL" id="CAC5364972.1"/>
    </source>
</evidence>
<evidence type="ECO:0000256" key="4">
    <source>
        <dbReference type="ARBA" id="ARBA00022692"/>
    </source>
</evidence>
<keyword evidence="6 9" id="KW-0333">Golgi apparatus</keyword>
<dbReference type="OrthoDB" id="2019940at2759"/>
<proteinExistence type="inferred from homology"/>
<keyword evidence="11" id="KW-1185">Reference proteome</keyword>
<dbReference type="InterPro" id="IPR005331">
    <property type="entry name" value="Sulfotransferase"/>
</dbReference>
<dbReference type="EC" id="2.8.2.-" evidence="9"/>
<organism evidence="10 11">
    <name type="scientific">Mytilus coruscus</name>
    <name type="common">Sea mussel</name>
    <dbReference type="NCBI Taxonomy" id="42192"/>
    <lineage>
        <taxon>Eukaryota</taxon>
        <taxon>Metazoa</taxon>
        <taxon>Spiralia</taxon>
        <taxon>Lophotrochozoa</taxon>
        <taxon>Mollusca</taxon>
        <taxon>Bivalvia</taxon>
        <taxon>Autobranchia</taxon>
        <taxon>Pteriomorphia</taxon>
        <taxon>Mytilida</taxon>
        <taxon>Mytiloidea</taxon>
        <taxon>Mytilidae</taxon>
        <taxon>Mytilinae</taxon>
        <taxon>Mytilus</taxon>
    </lineage>
</organism>
<evidence type="ECO:0000256" key="8">
    <source>
        <dbReference type="ARBA" id="ARBA00023180"/>
    </source>
</evidence>
<keyword evidence="9" id="KW-0735">Signal-anchor</keyword>
<evidence type="ECO:0000313" key="11">
    <source>
        <dbReference type="Proteomes" id="UP000507470"/>
    </source>
</evidence>
<keyword evidence="3 9" id="KW-0808">Transferase</keyword>
<gene>
    <name evidence="10" type="ORF">MCOR_5819</name>
</gene>
<dbReference type="Proteomes" id="UP000507470">
    <property type="component" value="Unassembled WGS sequence"/>
</dbReference>
<dbReference type="PANTHER" id="PTHR12137:SF54">
    <property type="entry name" value="CARBOHYDRATE SULFOTRANSFERASE"/>
    <property type="match status" value="1"/>
</dbReference>
<comment type="subcellular location">
    <subcellularLocation>
        <location evidence="1 9">Golgi apparatus membrane</location>
        <topology evidence="1 9">Single-pass type II membrane protein</topology>
    </subcellularLocation>
</comment>
<protein>
    <recommendedName>
        <fullName evidence="9">Carbohydrate sulfotransferase</fullName>
        <ecNumber evidence="9">2.8.2.-</ecNumber>
    </recommendedName>
</protein>
<name>A0A6J8ACE9_MYTCO</name>
<keyword evidence="4" id="KW-0812">Transmembrane</keyword>
<evidence type="ECO:0000256" key="1">
    <source>
        <dbReference type="ARBA" id="ARBA00004323"/>
    </source>
</evidence>
<keyword evidence="8 9" id="KW-0325">Glycoprotein</keyword>
<dbReference type="GO" id="GO:0008146">
    <property type="term" value="F:sulfotransferase activity"/>
    <property type="evidence" value="ECO:0007669"/>
    <property type="project" value="InterPro"/>
</dbReference>
<dbReference type="InterPro" id="IPR018011">
    <property type="entry name" value="Carb_sulfotrans_8-10"/>
</dbReference>
<comment type="similarity">
    <text evidence="2 9">Belongs to the sulfotransferase 2 family.</text>
</comment>
<dbReference type="PANTHER" id="PTHR12137">
    <property type="entry name" value="CARBOHYDRATE SULFOTRANSFERASE"/>
    <property type="match status" value="1"/>
</dbReference>